<dbReference type="PANTHER" id="PTHR22893">
    <property type="entry name" value="NADH OXIDOREDUCTASE-RELATED"/>
    <property type="match status" value="1"/>
</dbReference>
<dbReference type="PANTHER" id="PTHR22893:SF98">
    <property type="entry name" value="OXIDOREDUCTASE"/>
    <property type="match status" value="1"/>
</dbReference>
<evidence type="ECO:0000256" key="3">
    <source>
        <dbReference type="ARBA" id="ARBA00023002"/>
    </source>
</evidence>
<keyword evidence="3" id="KW-0560">Oxidoreductase</keyword>
<accession>A0A2U2BQD3</accession>
<dbReference type="GO" id="GO:0005829">
    <property type="term" value="C:cytosol"/>
    <property type="evidence" value="ECO:0007669"/>
    <property type="project" value="TreeGrafter"/>
</dbReference>
<dbReference type="SUPFAM" id="SSF51395">
    <property type="entry name" value="FMN-linked oxidoreductases"/>
    <property type="match status" value="1"/>
</dbReference>
<evidence type="ECO:0000259" key="4">
    <source>
        <dbReference type="Pfam" id="PF00724"/>
    </source>
</evidence>
<dbReference type="Gene3D" id="3.20.20.70">
    <property type="entry name" value="Aldolase class I"/>
    <property type="match status" value="1"/>
</dbReference>
<reference evidence="5 6" key="2">
    <citation type="submission" date="2018-05" db="EMBL/GenBank/DDBJ databases">
        <authorList>
            <person name="Lanie J.A."/>
            <person name="Ng W.-L."/>
            <person name="Kazmierczak K.M."/>
            <person name="Andrzejewski T.M."/>
            <person name="Davidsen T.M."/>
            <person name="Wayne K.J."/>
            <person name="Tettelin H."/>
            <person name="Glass J.I."/>
            <person name="Rusch D."/>
            <person name="Podicherti R."/>
            <person name="Tsui H.-C.T."/>
            <person name="Winkler M.E."/>
        </authorList>
    </citation>
    <scope>NUCLEOTIDE SEQUENCE [LARGE SCALE GENOMIC DNA]</scope>
    <source>
        <strain evidence="5 6">YBY</strain>
    </source>
</reference>
<dbReference type="EMBL" id="QEXO01000001">
    <property type="protein sequence ID" value="PWE16215.1"/>
    <property type="molecule type" value="Genomic_DNA"/>
</dbReference>
<comment type="cofactor">
    <cofactor evidence="1">
        <name>FMN</name>
        <dbReference type="ChEBI" id="CHEBI:58210"/>
    </cofactor>
</comment>
<feature type="domain" description="NADH:flavin oxidoreductase/NADH oxidase N-terminal" evidence="4">
    <location>
        <begin position="3"/>
        <end position="326"/>
    </location>
</feature>
<dbReference type="GeneID" id="29370935"/>
<reference evidence="5 6" key="1">
    <citation type="submission" date="2018-05" db="EMBL/GenBank/DDBJ databases">
        <title>Genome Sequence of an Efficient Indole-Degrading Bacterium, Alcaligenes sp.YBY.</title>
        <authorList>
            <person name="Yang B."/>
        </authorList>
    </citation>
    <scope>NUCLEOTIDE SEQUENCE [LARGE SCALE GENOMIC DNA]</scope>
    <source>
        <strain evidence="5 6">YBY</strain>
    </source>
</reference>
<dbReference type="Proteomes" id="UP000245216">
    <property type="component" value="Unassembled WGS sequence"/>
</dbReference>
<sequence length="366" mass="39918">MVSLFDPIKLGDIELMNRIIMAPMTRARASEGRMPNDLMRMYYCQRASAGLIVAEATSVSPQGVGYAHTPGIWSSAQVDAWRTITEAVHAKGGRIVLQLWHVGRVSDPEFLNGQIPVAPSAIACEGMVSHLSPERPFVVPRALRSEEIADIVDDFSVAAQNALSAGFDGVEIHGANGYLIDQFLHDGSNTRTDAYGGSIENRARFLLEIVDACVAIWGAGRVGVHLSPRGGLHGMKDSDPARLFSYVACELDRRDIAFLFLRESPASDSLLPMIKCQFGGAIIANEHFDLPTAQTTLSKGMADAVSFGKAFLSNPDLPLRLQLRAPLNAWDQSSFYTQGPKGYTDYPFLKSSPEWDQPVGEDLQTH</sequence>
<dbReference type="InterPro" id="IPR001155">
    <property type="entry name" value="OxRdtase_FMN_N"/>
</dbReference>
<comment type="similarity">
    <text evidence="2">Belongs to the NADH:flavin oxidoreductase/NADH oxidase family.</text>
</comment>
<organism evidence="5 6">
    <name type="scientific">Alcaligenes faecalis</name>
    <dbReference type="NCBI Taxonomy" id="511"/>
    <lineage>
        <taxon>Bacteria</taxon>
        <taxon>Pseudomonadati</taxon>
        <taxon>Pseudomonadota</taxon>
        <taxon>Betaproteobacteria</taxon>
        <taxon>Burkholderiales</taxon>
        <taxon>Alcaligenaceae</taxon>
        <taxon>Alcaligenes</taxon>
    </lineage>
</organism>
<dbReference type="InterPro" id="IPR045247">
    <property type="entry name" value="Oye-like"/>
</dbReference>
<proteinExistence type="inferred from homology"/>
<dbReference type="InterPro" id="IPR013785">
    <property type="entry name" value="Aldolase_TIM"/>
</dbReference>
<dbReference type="FunFam" id="3.20.20.70:FF:000059">
    <property type="entry name" value="N-ethylmaleimide reductase, FMN-linked"/>
    <property type="match status" value="1"/>
</dbReference>
<dbReference type="STRING" id="511.UZ73_18350"/>
<evidence type="ECO:0000256" key="1">
    <source>
        <dbReference type="ARBA" id="ARBA00001917"/>
    </source>
</evidence>
<gene>
    <name evidence="5" type="ORF">DF183_05700</name>
</gene>
<evidence type="ECO:0000313" key="6">
    <source>
        <dbReference type="Proteomes" id="UP000245216"/>
    </source>
</evidence>
<dbReference type="GO" id="GO:0010181">
    <property type="term" value="F:FMN binding"/>
    <property type="evidence" value="ECO:0007669"/>
    <property type="project" value="InterPro"/>
</dbReference>
<dbReference type="KEGG" id="afa:UZ73_18350"/>
<dbReference type="CDD" id="cd02933">
    <property type="entry name" value="OYE_like_FMN"/>
    <property type="match status" value="1"/>
</dbReference>
<dbReference type="GO" id="GO:0016628">
    <property type="term" value="F:oxidoreductase activity, acting on the CH-CH group of donors, NAD or NADP as acceptor"/>
    <property type="evidence" value="ECO:0007669"/>
    <property type="project" value="UniProtKB-ARBA"/>
</dbReference>
<evidence type="ECO:0000313" key="5">
    <source>
        <dbReference type="EMBL" id="PWE16215.1"/>
    </source>
</evidence>
<dbReference type="Pfam" id="PF00724">
    <property type="entry name" value="Oxidored_FMN"/>
    <property type="match status" value="1"/>
</dbReference>
<evidence type="ECO:0000256" key="2">
    <source>
        <dbReference type="ARBA" id="ARBA00005979"/>
    </source>
</evidence>
<name>A0A2U2BQD3_ALCFA</name>
<protein>
    <submittedName>
        <fullName evidence="5">Alkene reductase</fullName>
    </submittedName>
</protein>
<comment type="caution">
    <text evidence="5">The sequence shown here is derived from an EMBL/GenBank/DDBJ whole genome shotgun (WGS) entry which is preliminary data.</text>
</comment>
<dbReference type="RefSeq" id="WP_045931389.1">
    <property type="nucleotide sequence ID" value="NZ_CAXOJJ010000007.1"/>
</dbReference>
<dbReference type="AlphaFoldDB" id="A0A2U2BQD3"/>